<dbReference type="EMBL" id="AORC01000009">
    <property type="protein sequence ID" value="EYT49397.1"/>
    <property type="molecule type" value="Genomic_DNA"/>
</dbReference>
<dbReference type="PROSITE" id="PS51257">
    <property type="entry name" value="PROKAR_LIPOPROTEIN"/>
    <property type="match status" value="1"/>
</dbReference>
<name>A0A022KXX7_9MICO</name>
<keyword evidence="4" id="KW-0500">Molybdenum</keyword>
<dbReference type="GO" id="GO:0015689">
    <property type="term" value="P:molybdate ion transport"/>
    <property type="evidence" value="ECO:0007669"/>
    <property type="project" value="InterPro"/>
</dbReference>
<evidence type="ECO:0000256" key="5">
    <source>
        <dbReference type="SAM" id="SignalP"/>
    </source>
</evidence>
<organism evidence="6 7">
    <name type="scientific">Brachybacterium muris UCD-AY4</name>
    <dbReference type="NCBI Taxonomy" id="1249481"/>
    <lineage>
        <taxon>Bacteria</taxon>
        <taxon>Bacillati</taxon>
        <taxon>Actinomycetota</taxon>
        <taxon>Actinomycetes</taxon>
        <taxon>Micrococcales</taxon>
        <taxon>Dermabacteraceae</taxon>
        <taxon>Brachybacterium</taxon>
    </lineage>
</organism>
<dbReference type="HOGENOM" id="CLU_065520_0_1_11"/>
<comment type="caution">
    <text evidence="6">The sequence shown here is derived from an EMBL/GenBank/DDBJ whole genome shotgun (WGS) entry which is preliminary data.</text>
</comment>
<accession>A0A022KXX7</accession>
<dbReference type="Proteomes" id="UP000019754">
    <property type="component" value="Unassembled WGS sequence"/>
</dbReference>
<proteinExistence type="inferred from homology"/>
<comment type="similarity">
    <text evidence="1">Belongs to the bacterial solute-binding protein ModA family.</text>
</comment>
<feature type="signal peptide" evidence="5">
    <location>
        <begin position="1"/>
        <end position="24"/>
    </location>
</feature>
<evidence type="ECO:0000313" key="6">
    <source>
        <dbReference type="EMBL" id="EYT49397.1"/>
    </source>
</evidence>
<dbReference type="STRING" id="1249481.D641_0108190"/>
<dbReference type="RefSeq" id="WP_017823171.1">
    <property type="nucleotide sequence ID" value="NZ_AORC01000009.1"/>
</dbReference>
<dbReference type="NCBIfam" id="TIGR01256">
    <property type="entry name" value="modA"/>
    <property type="match status" value="1"/>
</dbReference>
<dbReference type="InterPro" id="IPR050682">
    <property type="entry name" value="ModA/WtpA"/>
</dbReference>
<feature type="binding site" evidence="4">
    <location>
        <position position="72"/>
    </location>
    <ligand>
        <name>molybdate</name>
        <dbReference type="ChEBI" id="CHEBI:36264"/>
    </ligand>
</feature>
<reference evidence="6 7" key="1">
    <citation type="journal article" date="2013" name="Genome Announc.">
        <title>Draft genome sequence of an Actinobacterium, Brachybacterium muris strain UCD-AY4.</title>
        <authorList>
            <person name="Lo J.R."/>
            <person name="Lang J.M."/>
            <person name="Darling A.E."/>
            <person name="Eisen J.A."/>
            <person name="Coil D.A."/>
        </authorList>
    </citation>
    <scope>NUCLEOTIDE SEQUENCE [LARGE SCALE GENOMIC DNA]</scope>
    <source>
        <strain evidence="6 7">UCD-AY4</strain>
    </source>
</reference>
<dbReference type="PANTHER" id="PTHR30632:SF0">
    <property type="entry name" value="SULFATE-BINDING PROTEIN"/>
    <property type="match status" value="1"/>
</dbReference>
<dbReference type="SUPFAM" id="SSF53850">
    <property type="entry name" value="Periplasmic binding protein-like II"/>
    <property type="match status" value="1"/>
</dbReference>
<keyword evidence="3 5" id="KW-0732">Signal</keyword>
<dbReference type="Pfam" id="PF13531">
    <property type="entry name" value="SBP_bac_11"/>
    <property type="match status" value="1"/>
</dbReference>
<dbReference type="PIRSF" id="PIRSF004846">
    <property type="entry name" value="ModA"/>
    <property type="match status" value="1"/>
</dbReference>
<dbReference type="InterPro" id="IPR005950">
    <property type="entry name" value="ModA"/>
</dbReference>
<keyword evidence="2 4" id="KW-0479">Metal-binding</keyword>
<protein>
    <submittedName>
        <fullName evidence="6">Molybdate-binding protein</fullName>
    </submittedName>
</protein>
<keyword evidence="7" id="KW-1185">Reference proteome</keyword>
<evidence type="ECO:0000256" key="1">
    <source>
        <dbReference type="ARBA" id="ARBA00009175"/>
    </source>
</evidence>
<dbReference type="AlphaFoldDB" id="A0A022KXX7"/>
<sequence>MRRRPFFAALLPVLLLASCGPASTTGSSGTGGATTELTVFAAASLRVVFDEVGTKFEEANPQVTVRLNYAGSADLITQLDAGAPADVLVTANQSTMDRAVDAGTVTAEPAVIASNVPVLVTPADNAAGVTDLESAVAPGVDLVVCAPQVPCGAATQTIAENAGIELTPVSEENSVTDVLGKVTSGQADAGIVYATDAADAGEAVTTIDLPSADQARTEYPAAVTASTGQPEQAQAFVDFLRQDPAQALLADAGFQQP</sequence>
<feature type="binding site" evidence="4">
    <location>
        <position position="193"/>
    </location>
    <ligand>
        <name>molybdate</name>
        <dbReference type="ChEBI" id="CHEBI:36264"/>
    </ligand>
</feature>
<evidence type="ECO:0000313" key="7">
    <source>
        <dbReference type="Proteomes" id="UP000019754"/>
    </source>
</evidence>
<dbReference type="PANTHER" id="PTHR30632">
    <property type="entry name" value="MOLYBDATE-BINDING PERIPLASMIC PROTEIN"/>
    <property type="match status" value="1"/>
</dbReference>
<dbReference type="GO" id="GO:0046872">
    <property type="term" value="F:metal ion binding"/>
    <property type="evidence" value="ECO:0007669"/>
    <property type="project" value="UniProtKB-KW"/>
</dbReference>
<feature type="chain" id="PRO_5038551265" evidence="5">
    <location>
        <begin position="25"/>
        <end position="257"/>
    </location>
</feature>
<evidence type="ECO:0000256" key="3">
    <source>
        <dbReference type="ARBA" id="ARBA00022729"/>
    </source>
</evidence>
<gene>
    <name evidence="6" type="ORF">D641_0108190</name>
</gene>
<feature type="binding site" evidence="4">
    <location>
        <position position="44"/>
    </location>
    <ligand>
        <name>molybdate</name>
        <dbReference type="ChEBI" id="CHEBI:36264"/>
    </ligand>
</feature>
<dbReference type="GO" id="GO:0030973">
    <property type="term" value="F:molybdate ion binding"/>
    <property type="evidence" value="ECO:0007669"/>
    <property type="project" value="TreeGrafter"/>
</dbReference>
<feature type="binding site" evidence="4">
    <location>
        <position position="175"/>
    </location>
    <ligand>
        <name>molybdate</name>
        <dbReference type="ChEBI" id="CHEBI:36264"/>
    </ligand>
</feature>
<evidence type="ECO:0000256" key="4">
    <source>
        <dbReference type="PIRSR" id="PIRSR004846-1"/>
    </source>
</evidence>
<evidence type="ECO:0000256" key="2">
    <source>
        <dbReference type="ARBA" id="ARBA00022723"/>
    </source>
</evidence>
<dbReference type="Gene3D" id="3.40.190.10">
    <property type="entry name" value="Periplasmic binding protein-like II"/>
    <property type="match status" value="2"/>
</dbReference>